<dbReference type="RefSeq" id="WP_133277234.1">
    <property type="nucleotide sequence ID" value="NZ_CP037933.1"/>
</dbReference>
<dbReference type="KEGG" id="fnk:E1750_13195"/>
<dbReference type="Proteomes" id="UP000291124">
    <property type="component" value="Chromosome"/>
</dbReference>
<proteinExistence type="predicted"/>
<gene>
    <name evidence="1" type="ORF">E1750_13195</name>
</gene>
<name>A0A4P6YBW4_9FLAO</name>
<evidence type="ECO:0000313" key="1">
    <source>
        <dbReference type="EMBL" id="QBN19718.1"/>
    </source>
</evidence>
<reference evidence="2" key="1">
    <citation type="submission" date="2019-03" db="EMBL/GenBank/DDBJ databases">
        <title>Flavobacterium sp.</title>
        <authorList>
            <person name="Kim H."/>
        </authorList>
    </citation>
    <scope>NUCLEOTIDE SEQUENCE [LARGE SCALE GENOMIC DNA]</scope>
    <source>
        <strain evidence="2">GS13</strain>
    </source>
</reference>
<protein>
    <submittedName>
        <fullName evidence="1">Uncharacterized protein</fullName>
    </submittedName>
</protein>
<sequence length="163" mass="19175">MKLKYFTLFICSICFSQNENLGTYKDAFGNKIELLENNKFRHTWHFDLAASWTVGKWVVNNDTLKLKIIKVYDTLKVFNKNQNVYKDSLVLAEDEIPKRVTEVENAIKTLSSVGQNKILPNTVFLIRKKKLIVINEVGKLQTERILGFWGNKKYYTWYVKEED</sequence>
<dbReference type="OrthoDB" id="764655at2"/>
<organism evidence="1 2">
    <name type="scientific">Flavobacterium nackdongense</name>
    <dbReference type="NCBI Taxonomy" id="2547394"/>
    <lineage>
        <taxon>Bacteria</taxon>
        <taxon>Pseudomonadati</taxon>
        <taxon>Bacteroidota</taxon>
        <taxon>Flavobacteriia</taxon>
        <taxon>Flavobacteriales</taxon>
        <taxon>Flavobacteriaceae</taxon>
        <taxon>Flavobacterium</taxon>
    </lineage>
</organism>
<evidence type="ECO:0000313" key="2">
    <source>
        <dbReference type="Proteomes" id="UP000291124"/>
    </source>
</evidence>
<dbReference type="EMBL" id="CP037933">
    <property type="protein sequence ID" value="QBN19718.1"/>
    <property type="molecule type" value="Genomic_DNA"/>
</dbReference>
<accession>A0A4P6YBW4</accession>
<dbReference type="AlphaFoldDB" id="A0A4P6YBW4"/>
<keyword evidence="2" id="KW-1185">Reference proteome</keyword>